<keyword evidence="5" id="KW-1185">Reference proteome</keyword>
<dbReference type="PANTHER" id="PTHR10900:SF77">
    <property type="entry name" value="FI19380P1"/>
    <property type="match status" value="1"/>
</dbReference>
<evidence type="ECO:0000313" key="5">
    <source>
        <dbReference type="Proteomes" id="UP000291116"/>
    </source>
</evidence>
<gene>
    <name evidence="4" type="ORF">PSNMU_V1.4_AUG-EV-PASAV3_0079570</name>
</gene>
<sequence>MKFILTTAFLASLALGQNNHASNKDAEDFAYWRDLVDAVDSMPPTSAPTKSPVTPTDAPVTPTDTPVAAVTDAPTDAPVTPTDAPVAPTDAPVAPTDTPVAVVTDAPVAPTDTPVAVVTDAPVAPTEAPVTSTVAPTVAPTIAPSVSCKTIAEVITTTPEFATLTTLVEGAGILDNFEQGTLTLFAPTNDAIAALPSELVDTILEDKELLELVLLGHVVRRQQIMVENLECEGGPISSLTMANGAETTITCGMSLDPEGNEVIDTFIEDNGVPGKIVGPDGMACNGVIQAIDAVIIPDIQTTEAPVAPIPKPTPAPVTLPTIAPIAPTIAPVAPTDAPVSGTQAKLSTFALSNGAEFEDTTSYQYKALKQTESQIGMLILVLKVFLSRIG</sequence>
<dbReference type="EMBL" id="CAACVS010000328">
    <property type="protein sequence ID" value="VEU41054.1"/>
    <property type="molecule type" value="Genomic_DNA"/>
</dbReference>
<evidence type="ECO:0000313" key="4">
    <source>
        <dbReference type="EMBL" id="VEU41054.1"/>
    </source>
</evidence>
<dbReference type="Gene3D" id="2.30.180.10">
    <property type="entry name" value="FAS1 domain"/>
    <property type="match status" value="1"/>
</dbReference>
<feature type="domain" description="FAS1" evidence="3">
    <location>
        <begin position="148"/>
        <end position="295"/>
    </location>
</feature>
<dbReference type="InterPro" id="IPR000782">
    <property type="entry name" value="FAS1_domain"/>
</dbReference>
<dbReference type="Proteomes" id="UP000291116">
    <property type="component" value="Unassembled WGS sequence"/>
</dbReference>
<name>A0A448ZG92_9STRA</name>
<evidence type="ECO:0000259" key="3">
    <source>
        <dbReference type="PROSITE" id="PS50213"/>
    </source>
</evidence>
<organism evidence="4 5">
    <name type="scientific">Pseudo-nitzschia multistriata</name>
    <dbReference type="NCBI Taxonomy" id="183589"/>
    <lineage>
        <taxon>Eukaryota</taxon>
        <taxon>Sar</taxon>
        <taxon>Stramenopiles</taxon>
        <taxon>Ochrophyta</taxon>
        <taxon>Bacillariophyta</taxon>
        <taxon>Bacillariophyceae</taxon>
        <taxon>Bacillariophycidae</taxon>
        <taxon>Bacillariales</taxon>
        <taxon>Bacillariaceae</taxon>
        <taxon>Pseudo-nitzschia</taxon>
    </lineage>
</organism>
<accession>A0A448ZG92</accession>
<evidence type="ECO:0000256" key="2">
    <source>
        <dbReference type="SAM" id="SignalP"/>
    </source>
</evidence>
<feature type="region of interest" description="Disordered" evidence="1">
    <location>
        <begin position="42"/>
        <end position="64"/>
    </location>
</feature>
<evidence type="ECO:0000256" key="1">
    <source>
        <dbReference type="SAM" id="MobiDB-lite"/>
    </source>
</evidence>
<dbReference type="InterPro" id="IPR036378">
    <property type="entry name" value="FAS1_dom_sf"/>
</dbReference>
<dbReference type="SUPFAM" id="SSF82153">
    <property type="entry name" value="FAS1 domain"/>
    <property type="match status" value="1"/>
</dbReference>
<proteinExistence type="predicted"/>
<dbReference type="GO" id="GO:0005615">
    <property type="term" value="C:extracellular space"/>
    <property type="evidence" value="ECO:0007669"/>
    <property type="project" value="TreeGrafter"/>
</dbReference>
<dbReference type="Pfam" id="PF02469">
    <property type="entry name" value="Fasciclin"/>
    <property type="match status" value="1"/>
</dbReference>
<dbReference type="PANTHER" id="PTHR10900">
    <property type="entry name" value="PERIOSTIN-RELATED"/>
    <property type="match status" value="1"/>
</dbReference>
<dbReference type="InterPro" id="IPR050904">
    <property type="entry name" value="Adhesion/Biosynth-related"/>
</dbReference>
<reference evidence="4 5" key="1">
    <citation type="submission" date="2019-01" db="EMBL/GenBank/DDBJ databases">
        <authorList>
            <person name="Ferrante I. M."/>
        </authorList>
    </citation>
    <scope>NUCLEOTIDE SEQUENCE [LARGE SCALE GENOMIC DNA]</scope>
    <source>
        <strain evidence="4 5">B856</strain>
    </source>
</reference>
<dbReference type="PROSITE" id="PS50213">
    <property type="entry name" value="FAS1"/>
    <property type="match status" value="1"/>
</dbReference>
<dbReference type="AlphaFoldDB" id="A0A448ZG92"/>
<keyword evidence="2" id="KW-0732">Signal</keyword>
<feature type="signal peptide" evidence="2">
    <location>
        <begin position="1"/>
        <end position="16"/>
    </location>
</feature>
<protein>
    <recommendedName>
        <fullName evidence="3">FAS1 domain-containing protein</fullName>
    </recommendedName>
</protein>
<dbReference type="SMART" id="SM00554">
    <property type="entry name" value="FAS1"/>
    <property type="match status" value="1"/>
</dbReference>
<feature type="compositionally biased region" description="Low complexity" evidence="1">
    <location>
        <begin position="52"/>
        <end position="64"/>
    </location>
</feature>
<feature type="chain" id="PRO_5019036224" description="FAS1 domain-containing protein" evidence="2">
    <location>
        <begin position="17"/>
        <end position="390"/>
    </location>
</feature>